<evidence type="ECO:0000259" key="1">
    <source>
        <dbReference type="Pfam" id="PF00561"/>
    </source>
</evidence>
<feature type="domain" description="AB hydrolase-1" evidence="1">
    <location>
        <begin position="110"/>
        <end position="223"/>
    </location>
</feature>
<name>A0A6J6AHI5_9ZZZZ</name>
<dbReference type="Pfam" id="PF00561">
    <property type="entry name" value="Abhydrolase_1"/>
    <property type="match status" value="1"/>
</dbReference>
<dbReference type="SUPFAM" id="SSF53474">
    <property type="entry name" value="alpha/beta-Hydrolases"/>
    <property type="match status" value="1"/>
</dbReference>
<organism evidence="2">
    <name type="scientific">freshwater metagenome</name>
    <dbReference type="NCBI Taxonomy" id="449393"/>
    <lineage>
        <taxon>unclassified sequences</taxon>
        <taxon>metagenomes</taxon>
        <taxon>ecological metagenomes</taxon>
    </lineage>
</organism>
<reference evidence="2" key="1">
    <citation type="submission" date="2020-05" db="EMBL/GenBank/DDBJ databases">
        <authorList>
            <person name="Chiriac C."/>
            <person name="Salcher M."/>
            <person name="Ghai R."/>
            <person name="Kavagutti S V."/>
        </authorList>
    </citation>
    <scope>NUCLEOTIDE SEQUENCE</scope>
</reference>
<dbReference type="InterPro" id="IPR000073">
    <property type="entry name" value="AB_hydrolase_1"/>
</dbReference>
<sequence>MFFRRAALVLLCTTALVTVVSPSNLVSAADATTDDIMWLPCGAIECATISVPVHKGLDSNARISVGLYKRKAVTGSSPRTLLLLPDREYGSDARTLAEKAVLTFGTAITKFNVISVSPRGAAGTVMPAGSDTAIGTLDMVDDLEAVRSALHVKKVSIIGWGSGATVATAWIMQNPSVVQAAVLDSPIDPSTSLVKQSQKNIAATALGVETAMKWCASHLACPMNANVAQELQLLKTNIRLERVGAGVTFESVARAAARTIVAGNPQELFVAIATANTGNSKPLLALAGDAPTALQAYGRCADVSRADAKKIAKANAAVKPHKFTIGAESQLYAMCAQVTESARPLGTVKPANAAKDARVLVTIARGDQVIAPSVVRAMAKRLKWKYSPVYANRHLIVGYDNATTVAAMKFLAN</sequence>
<protein>
    <submittedName>
        <fullName evidence="2">Unannotated protein</fullName>
    </submittedName>
</protein>
<dbReference type="EMBL" id="CAETWZ010000129">
    <property type="protein sequence ID" value="CAB4368337.1"/>
    <property type="molecule type" value="Genomic_DNA"/>
</dbReference>
<dbReference type="AlphaFoldDB" id="A0A6J6AHI5"/>
<accession>A0A6J6AHI5</accession>
<dbReference type="InterPro" id="IPR029058">
    <property type="entry name" value="AB_hydrolase_fold"/>
</dbReference>
<evidence type="ECO:0000313" key="2">
    <source>
        <dbReference type="EMBL" id="CAB4368337.1"/>
    </source>
</evidence>
<proteinExistence type="predicted"/>
<gene>
    <name evidence="2" type="ORF">UFOPK4179_01135</name>
</gene>
<dbReference type="Gene3D" id="3.40.50.1820">
    <property type="entry name" value="alpha/beta hydrolase"/>
    <property type="match status" value="1"/>
</dbReference>